<feature type="transmembrane region" description="Helical" evidence="2">
    <location>
        <begin position="158"/>
        <end position="177"/>
    </location>
</feature>
<feature type="transmembrane region" description="Helical" evidence="2">
    <location>
        <begin position="478"/>
        <end position="511"/>
    </location>
</feature>
<dbReference type="Proteomes" id="UP000054166">
    <property type="component" value="Unassembled WGS sequence"/>
</dbReference>
<dbReference type="EMBL" id="KN832999">
    <property type="protein sequence ID" value="KIM81387.1"/>
    <property type="molecule type" value="Genomic_DNA"/>
</dbReference>
<name>A0A0C3BVI9_PILCF</name>
<keyword evidence="2" id="KW-0812">Transmembrane</keyword>
<dbReference type="InParanoid" id="A0A0C3BVI9"/>
<evidence type="ECO:0000256" key="2">
    <source>
        <dbReference type="SAM" id="Phobius"/>
    </source>
</evidence>
<dbReference type="OrthoDB" id="2681169at2759"/>
<feature type="region of interest" description="Disordered" evidence="1">
    <location>
        <begin position="1"/>
        <end position="35"/>
    </location>
</feature>
<evidence type="ECO:0000256" key="1">
    <source>
        <dbReference type="SAM" id="MobiDB-lite"/>
    </source>
</evidence>
<keyword evidence="2" id="KW-1133">Transmembrane helix</keyword>
<evidence type="ECO:0000313" key="3">
    <source>
        <dbReference type="EMBL" id="KIM81387.1"/>
    </source>
</evidence>
<gene>
    <name evidence="3" type="ORF">PILCRDRAFT_89131</name>
</gene>
<dbReference type="HOGENOM" id="CLU_300542_0_0_1"/>
<feature type="transmembrane region" description="Helical" evidence="2">
    <location>
        <begin position="652"/>
        <end position="672"/>
    </location>
</feature>
<proteinExistence type="predicted"/>
<protein>
    <submittedName>
        <fullName evidence="3">Uncharacterized protein</fullName>
    </submittedName>
</protein>
<feature type="region of interest" description="Disordered" evidence="1">
    <location>
        <begin position="951"/>
        <end position="982"/>
    </location>
</feature>
<dbReference type="STRING" id="765440.A0A0C3BVI9"/>
<evidence type="ECO:0000313" key="4">
    <source>
        <dbReference type="Proteomes" id="UP000054166"/>
    </source>
</evidence>
<feature type="transmembrane region" description="Helical" evidence="2">
    <location>
        <begin position="46"/>
        <end position="69"/>
    </location>
</feature>
<feature type="transmembrane region" description="Helical" evidence="2">
    <location>
        <begin position="89"/>
        <end position="112"/>
    </location>
</feature>
<reference evidence="4" key="2">
    <citation type="submission" date="2015-01" db="EMBL/GenBank/DDBJ databases">
        <title>Evolutionary Origins and Diversification of the Mycorrhizal Mutualists.</title>
        <authorList>
            <consortium name="DOE Joint Genome Institute"/>
            <consortium name="Mycorrhizal Genomics Consortium"/>
            <person name="Kohler A."/>
            <person name="Kuo A."/>
            <person name="Nagy L.G."/>
            <person name="Floudas D."/>
            <person name="Copeland A."/>
            <person name="Barry K.W."/>
            <person name="Cichocki N."/>
            <person name="Veneault-Fourrey C."/>
            <person name="LaButti K."/>
            <person name="Lindquist E.A."/>
            <person name="Lipzen A."/>
            <person name="Lundell T."/>
            <person name="Morin E."/>
            <person name="Murat C."/>
            <person name="Riley R."/>
            <person name="Ohm R."/>
            <person name="Sun H."/>
            <person name="Tunlid A."/>
            <person name="Henrissat B."/>
            <person name="Grigoriev I.V."/>
            <person name="Hibbett D.S."/>
            <person name="Martin F."/>
        </authorList>
    </citation>
    <scope>NUCLEOTIDE SEQUENCE [LARGE SCALE GENOMIC DNA]</scope>
    <source>
        <strain evidence="4">F 1598</strain>
    </source>
</reference>
<feature type="transmembrane region" description="Helical" evidence="2">
    <location>
        <begin position="902"/>
        <end position="923"/>
    </location>
</feature>
<feature type="compositionally biased region" description="Basic and acidic residues" evidence="1">
    <location>
        <begin position="971"/>
        <end position="982"/>
    </location>
</feature>
<organism evidence="3 4">
    <name type="scientific">Piloderma croceum (strain F 1598)</name>
    <dbReference type="NCBI Taxonomy" id="765440"/>
    <lineage>
        <taxon>Eukaryota</taxon>
        <taxon>Fungi</taxon>
        <taxon>Dikarya</taxon>
        <taxon>Basidiomycota</taxon>
        <taxon>Agaricomycotina</taxon>
        <taxon>Agaricomycetes</taxon>
        <taxon>Agaricomycetidae</taxon>
        <taxon>Atheliales</taxon>
        <taxon>Atheliaceae</taxon>
        <taxon>Piloderma</taxon>
    </lineage>
</organism>
<feature type="transmembrane region" description="Helical" evidence="2">
    <location>
        <begin position="612"/>
        <end position="632"/>
    </location>
</feature>
<sequence length="996" mass="108266">MPSLLQPESRPYQDSQMYDPVPAEDSPSPEVELSDQRGPRFPIADFLVQCVIPPLLGLSFVALGLYIYYNPNPIVISHSTQNAAVISQGFTALFAVWHFFALIPALSVVSSVRSEEWWRRLLHSTTFNRANSVSSNISGNVAHLVEMFISWSSPYYKIAWIVAIFAVILSDIAPGAIHAEVGVNAIDDSFTVPALPPNSIYSDYSKPFIMTNDTIYDSVDVAPMYFNAIMIFESYVTAKPLMLNALVPRPRVVPGQGYRYLTDVAIMDYECDWHAPEVAEPDTMPAIREYTNASTGEPSFAGYVAFSVSSGTPLPPYGFLNLSTVPTYTLSAAWKAAAVAYRANNTGIFEPPDSLSVVLCSPKYSLEPWVVELVNGTITLVEQQSKSVGNLDPTQLQIAIQDCFNFLSVAPPIVTTFGFSESLLVWLFDINDPVQIIGTPKSPSTISLFTNYFALTSSVQAYLDNSPFGNFTPPNSKLLIPAVVFSAQLDFICATGALYALLAVMLFYLFMRPPAQPLTIRGVLNVTGEVPAIPNVVRGREAAAEVEEISLKGSDENGANMEALVNRTIGDYTALIRDSSPAHHPFLEINSNYHFIQSNHLLKYYGNVNNRFAWMLTPGLGVALVGFGIASYVHPRIVGPPQGTKDVLFSAIFTWGVGLWRSVSLIGINAIIRWANSDEWSRLLGSGAASGLNRNLRGTLNEISTNKLSALDAFRAAWMARTSTSFKICYVAALLAPLCAVVAQGAVTLLTLPASIDQQLAIPYNIFTTPVEITTRSAHAFGGVVELEAAPAKYSEGIGNLDKEYVSFMIYDYTVQQGGWDIVGNFRPYLLFGIATGNATMDADPLNPVDGTVPKSSAEIATKLDAYIVSGSKSWIEMTILPNTTLNVDGQLIHRSLVVTAALPQVIAAGVLYLILGIAALIVSLRTPGAPFTLAGILMMRSKLAALQISTGKAGEDEEKDRSSEQTSEIPPRRNIEKNMETPKELGLSASQVFLL</sequence>
<reference evidence="3 4" key="1">
    <citation type="submission" date="2014-04" db="EMBL/GenBank/DDBJ databases">
        <authorList>
            <consortium name="DOE Joint Genome Institute"/>
            <person name="Kuo A."/>
            <person name="Tarkka M."/>
            <person name="Buscot F."/>
            <person name="Kohler A."/>
            <person name="Nagy L.G."/>
            <person name="Floudas D."/>
            <person name="Copeland A."/>
            <person name="Barry K.W."/>
            <person name="Cichocki N."/>
            <person name="Veneault-Fourrey C."/>
            <person name="LaButti K."/>
            <person name="Lindquist E.A."/>
            <person name="Lipzen A."/>
            <person name="Lundell T."/>
            <person name="Morin E."/>
            <person name="Murat C."/>
            <person name="Sun H."/>
            <person name="Tunlid A."/>
            <person name="Henrissat B."/>
            <person name="Grigoriev I.V."/>
            <person name="Hibbett D.S."/>
            <person name="Martin F."/>
            <person name="Nordberg H.P."/>
            <person name="Cantor M.N."/>
            <person name="Hua S.X."/>
        </authorList>
    </citation>
    <scope>NUCLEOTIDE SEQUENCE [LARGE SCALE GENOMIC DNA]</scope>
    <source>
        <strain evidence="3 4">F 1598</strain>
    </source>
</reference>
<keyword evidence="4" id="KW-1185">Reference proteome</keyword>
<keyword evidence="2" id="KW-0472">Membrane</keyword>
<dbReference type="AlphaFoldDB" id="A0A0C3BVI9"/>
<feature type="transmembrane region" description="Helical" evidence="2">
    <location>
        <begin position="728"/>
        <end position="752"/>
    </location>
</feature>
<accession>A0A0C3BVI9</accession>